<keyword evidence="7" id="KW-0406">Ion transport</keyword>
<comment type="subcellular location">
    <subcellularLocation>
        <location evidence="1 11">Cell outer membrane</location>
        <topology evidence="1 11">Multi-pass membrane protein</topology>
    </subcellularLocation>
</comment>
<feature type="signal peptide" evidence="13">
    <location>
        <begin position="1"/>
        <end position="29"/>
    </location>
</feature>
<dbReference type="PROSITE" id="PS52016">
    <property type="entry name" value="TONB_DEPENDENT_REC_3"/>
    <property type="match status" value="1"/>
</dbReference>
<evidence type="ECO:0000313" key="16">
    <source>
        <dbReference type="EMBL" id="ARN75055.1"/>
    </source>
</evidence>
<evidence type="ECO:0000256" key="4">
    <source>
        <dbReference type="ARBA" id="ARBA00022496"/>
    </source>
</evidence>
<keyword evidence="17" id="KW-1185">Reference proteome</keyword>
<evidence type="ECO:0000313" key="17">
    <source>
        <dbReference type="Proteomes" id="UP000193450"/>
    </source>
</evidence>
<dbReference type="OrthoDB" id="7051185at2"/>
<evidence type="ECO:0000256" key="5">
    <source>
        <dbReference type="ARBA" id="ARBA00022692"/>
    </source>
</evidence>
<name>A0A1X9NGT4_9GAMM</name>
<dbReference type="InterPro" id="IPR000531">
    <property type="entry name" value="Beta-barrel_TonB"/>
</dbReference>
<dbReference type="Pfam" id="PF00593">
    <property type="entry name" value="TonB_dep_Rec_b-barrel"/>
    <property type="match status" value="1"/>
</dbReference>
<reference evidence="16 17" key="1">
    <citation type="submission" date="2016-11" db="EMBL/GenBank/DDBJ databases">
        <title>Trade-off between light-utilization and light-protection in marine flavobacteria.</title>
        <authorList>
            <person name="Kumagai Y."/>
        </authorList>
    </citation>
    <scope>NUCLEOTIDE SEQUENCE [LARGE SCALE GENOMIC DNA]</scope>
    <source>
        <strain evidence="16 17">NBRC 107125</strain>
    </source>
</reference>
<evidence type="ECO:0000259" key="14">
    <source>
        <dbReference type="Pfam" id="PF00593"/>
    </source>
</evidence>
<keyword evidence="4" id="KW-0410">Iron transport</keyword>
<keyword evidence="5 11" id="KW-0812">Transmembrane</keyword>
<dbReference type="PANTHER" id="PTHR32552:SF81">
    <property type="entry name" value="TONB-DEPENDENT OUTER MEMBRANE RECEPTOR"/>
    <property type="match status" value="1"/>
</dbReference>
<feature type="domain" description="TonB-dependent receptor-like beta-barrel" evidence="14">
    <location>
        <begin position="283"/>
        <end position="759"/>
    </location>
</feature>
<evidence type="ECO:0000256" key="11">
    <source>
        <dbReference type="PROSITE-ProRule" id="PRU01360"/>
    </source>
</evidence>
<evidence type="ECO:0008006" key="18">
    <source>
        <dbReference type="Google" id="ProtNLM"/>
    </source>
</evidence>
<keyword evidence="8 12" id="KW-0798">TonB box</keyword>
<evidence type="ECO:0000256" key="10">
    <source>
        <dbReference type="ARBA" id="ARBA00023237"/>
    </source>
</evidence>
<protein>
    <recommendedName>
        <fullName evidence="18">TonB-dependent receptor</fullName>
    </recommendedName>
</protein>
<dbReference type="AlphaFoldDB" id="A0A1X9NGT4"/>
<keyword evidence="2 11" id="KW-0813">Transport</keyword>
<keyword evidence="13" id="KW-0732">Signal</keyword>
<evidence type="ECO:0000256" key="7">
    <source>
        <dbReference type="ARBA" id="ARBA00023065"/>
    </source>
</evidence>
<organism evidence="16 17">
    <name type="scientific">Oceanicoccus sagamiensis</name>
    <dbReference type="NCBI Taxonomy" id="716816"/>
    <lineage>
        <taxon>Bacteria</taxon>
        <taxon>Pseudomonadati</taxon>
        <taxon>Pseudomonadota</taxon>
        <taxon>Gammaproteobacteria</taxon>
        <taxon>Cellvibrionales</taxon>
        <taxon>Spongiibacteraceae</taxon>
        <taxon>Oceanicoccus</taxon>
    </lineage>
</organism>
<keyword evidence="6" id="KW-0408">Iron</keyword>
<feature type="domain" description="TonB-dependent receptor plug" evidence="15">
    <location>
        <begin position="47"/>
        <end position="156"/>
    </location>
</feature>
<dbReference type="STRING" id="716816.BST96_13590"/>
<evidence type="ECO:0000256" key="6">
    <source>
        <dbReference type="ARBA" id="ARBA00023004"/>
    </source>
</evidence>
<evidence type="ECO:0000256" key="9">
    <source>
        <dbReference type="ARBA" id="ARBA00023136"/>
    </source>
</evidence>
<proteinExistence type="inferred from homology"/>
<dbReference type="GO" id="GO:0009279">
    <property type="term" value="C:cell outer membrane"/>
    <property type="evidence" value="ECO:0007669"/>
    <property type="project" value="UniProtKB-SubCell"/>
</dbReference>
<dbReference type="InterPro" id="IPR039426">
    <property type="entry name" value="TonB-dep_rcpt-like"/>
</dbReference>
<dbReference type="KEGG" id="osg:BST96_13590"/>
<evidence type="ECO:0000256" key="12">
    <source>
        <dbReference type="RuleBase" id="RU003357"/>
    </source>
</evidence>
<dbReference type="SUPFAM" id="SSF56935">
    <property type="entry name" value="Porins"/>
    <property type="match status" value="1"/>
</dbReference>
<accession>A0A1X9NGT4</accession>
<evidence type="ECO:0000259" key="15">
    <source>
        <dbReference type="Pfam" id="PF07715"/>
    </source>
</evidence>
<evidence type="ECO:0000256" key="8">
    <source>
        <dbReference type="ARBA" id="ARBA00023077"/>
    </source>
</evidence>
<dbReference type="Proteomes" id="UP000193450">
    <property type="component" value="Chromosome"/>
</dbReference>
<evidence type="ECO:0000256" key="1">
    <source>
        <dbReference type="ARBA" id="ARBA00004571"/>
    </source>
</evidence>
<dbReference type="PANTHER" id="PTHR32552">
    <property type="entry name" value="FERRICHROME IRON RECEPTOR-RELATED"/>
    <property type="match status" value="1"/>
</dbReference>
<dbReference type="EMBL" id="CP019343">
    <property type="protein sequence ID" value="ARN75055.1"/>
    <property type="molecule type" value="Genomic_DNA"/>
</dbReference>
<dbReference type="InterPro" id="IPR036942">
    <property type="entry name" value="Beta-barrel_TonB_sf"/>
</dbReference>
<dbReference type="GO" id="GO:0006826">
    <property type="term" value="P:iron ion transport"/>
    <property type="evidence" value="ECO:0007669"/>
    <property type="project" value="UniProtKB-KW"/>
</dbReference>
<evidence type="ECO:0000256" key="13">
    <source>
        <dbReference type="SAM" id="SignalP"/>
    </source>
</evidence>
<dbReference type="Pfam" id="PF07715">
    <property type="entry name" value="Plug"/>
    <property type="match status" value="1"/>
</dbReference>
<dbReference type="InterPro" id="IPR012910">
    <property type="entry name" value="Plug_dom"/>
</dbReference>
<dbReference type="Gene3D" id="2.40.170.20">
    <property type="entry name" value="TonB-dependent receptor, beta-barrel domain"/>
    <property type="match status" value="1"/>
</dbReference>
<comment type="similarity">
    <text evidence="11 12">Belongs to the TonB-dependent receptor family.</text>
</comment>
<evidence type="ECO:0000256" key="2">
    <source>
        <dbReference type="ARBA" id="ARBA00022448"/>
    </source>
</evidence>
<feature type="chain" id="PRO_5010983684" description="TonB-dependent receptor" evidence="13">
    <location>
        <begin position="30"/>
        <end position="798"/>
    </location>
</feature>
<keyword evidence="3 11" id="KW-1134">Transmembrane beta strand</keyword>
<keyword evidence="10 11" id="KW-0998">Cell outer membrane</keyword>
<gene>
    <name evidence="16" type="ORF">BST96_13590</name>
</gene>
<keyword evidence="9 11" id="KW-0472">Membrane</keyword>
<sequence>MFMKTQLKKTAPTIMLTALAGLTINPVFADFRMEEIVITAQKRDSSVSDTPIAITAISADQMRELGIASQQDVANFTPSMQYQEAAGGSEENRIYLRGIGRETNSLGTEPGVGVYVNGFYSNEAGALTGSSDRIDRVEILRGPQGTLFGRNTTGGAINVVSKKPGQEIENVARVNVGSYSHEKWELTSSGPITDNVGYLVHYTQNDRDSFFDNVSGPDQIGISSDYTEVMFDIDFSDRINWNIRYATSSFEDESLELGLLKGYDYHNGVDALSRYGPQVMNAEAFSPLAIQPAENDPFDISSEYRGKVAADDTTDIQSTLTIDLDAFSIRIMNSDYDLDWYGEKDFDGTAGPVTRFEKIGQTEQNNQHEIQFVSNGEGDLDWIVGLFYFSIENVQPYTLSESSNPYLINNVQGPIVGTPAPRFNPEGIFYFQQGELDATSQAIYTQFDWRATDRLTLSAGLRYSEDEKEAYEEQDILFDSVLDFCDESLFSGLVAGGDPYADIPGCLREGYFVSEGDDEFEETWYAFNWRLNATYDITDDSMVYATVSTGSKPGGFRLGGLQNDPSTPENEAVIDNEELTAYELGYKGFLGEDFSFSSAIYYYDYSDIQVELDIIDPVSGLSQLKLTNASETEVYGFEIESSWNLTDKLSLLGNYSYMKSEYKDDFFAFDLKTDTERNVKGNELNRTPNDKFSLSSYYVQPFDSGDIVFTLSYSYISDQYTSIYNDSIEQIDSYEVVNTRLSWQPASGGYEISIYGRNLTDELSYANRYSVSGQRDGVRASGRPIDPETYGMEVAVFF</sequence>
<evidence type="ECO:0000256" key="3">
    <source>
        <dbReference type="ARBA" id="ARBA00022452"/>
    </source>
</evidence>